<reference evidence="1" key="1">
    <citation type="submission" date="2010-04" db="EMBL/GenBank/DDBJ databases">
        <authorList>
            <person name="Reid K.E."/>
            <person name="Liao N."/>
            <person name="Chan S."/>
            <person name="Docking R."/>
            <person name="Taylor G."/>
            <person name="Moore R."/>
            <person name="Mayo M."/>
            <person name="Munro S."/>
            <person name="King J."/>
            <person name="Yanchuk A."/>
            <person name="Holt R."/>
            <person name="Jones S."/>
            <person name="Marra M."/>
            <person name="Ritland C.E."/>
            <person name="Ritland K."/>
            <person name="Bohlmann J."/>
        </authorList>
    </citation>
    <scope>NUCLEOTIDE SEQUENCE</scope>
    <source>
        <tissue evidence="1">Bud</tissue>
    </source>
</reference>
<protein>
    <submittedName>
        <fullName evidence="1">Uncharacterized protein</fullName>
    </submittedName>
</protein>
<name>D5AD29_PICSI</name>
<dbReference type="EMBL" id="BT124178">
    <property type="protein sequence ID" value="ADE77448.1"/>
    <property type="molecule type" value="mRNA"/>
</dbReference>
<proteinExistence type="evidence at transcript level"/>
<accession>D5AD29</accession>
<organism evidence="1">
    <name type="scientific">Picea sitchensis</name>
    <name type="common">Sitka spruce</name>
    <name type="synonym">Pinus sitchensis</name>
    <dbReference type="NCBI Taxonomy" id="3332"/>
    <lineage>
        <taxon>Eukaryota</taxon>
        <taxon>Viridiplantae</taxon>
        <taxon>Streptophyta</taxon>
        <taxon>Embryophyta</taxon>
        <taxon>Tracheophyta</taxon>
        <taxon>Spermatophyta</taxon>
        <taxon>Pinopsida</taxon>
        <taxon>Pinidae</taxon>
        <taxon>Conifers I</taxon>
        <taxon>Pinales</taxon>
        <taxon>Pinaceae</taxon>
        <taxon>Picea</taxon>
    </lineage>
</organism>
<evidence type="ECO:0000313" key="1">
    <source>
        <dbReference type="EMBL" id="ADE77448.1"/>
    </source>
</evidence>
<dbReference type="AlphaFoldDB" id="D5AD29"/>
<sequence>MLPSVDLLCWAAQSCLCMTASRFFHGLEEVLCLLHSIFLVITSATSFKSRKIRRGKHKEELGKLYFKLLVYWFSAW</sequence>